<dbReference type="Pfam" id="PF07885">
    <property type="entry name" value="Ion_trans_2"/>
    <property type="match status" value="1"/>
</dbReference>
<feature type="domain" description="Cyclic nucleotide-binding" evidence="2">
    <location>
        <begin position="486"/>
        <end position="588"/>
    </location>
</feature>
<dbReference type="AlphaFoldDB" id="A0DV98"/>
<dbReference type="EMBL" id="CT868596">
    <property type="protein sequence ID" value="CAK86965.1"/>
    <property type="molecule type" value="Genomic_DNA"/>
</dbReference>
<dbReference type="InterPro" id="IPR018490">
    <property type="entry name" value="cNMP-bd_dom_sf"/>
</dbReference>
<evidence type="ECO:0000313" key="4">
    <source>
        <dbReference type="Proteomes" id="UP000000600"/>
    </source>
</evidence>
<sequence length="870" mass="102594">MNNQSERNISSRRSSIGPAFIRSPSYLQYRKQNSDCSIYSESIDQEVSNKQVKQEYEERQSRALSNYSSFAVLYFLNYQKLFSKSGENKKQFSDSEKVSNFLKQIKSKDIINRFVTNLFRNSYILPEKLKSVIQDQYVSKHTSLQSKSSDNGDDSKFIKIFQPGSQLLMYWDLIGIIINLISLWLSPFQAAFTYQSPLFLIITIIWYLFLEILVNLNRSTISFGDIINTRSQIVKHYLQGQGAQDIISLIIWIAIFNKSQESLIFEILQMIQIIVTTKKVLTNFDKFLESLYSKGSFSNLIDLFSLVITIFFFSHIMACIWFYVGEKSDLLLDKSWLKKYELENESIMIKYNYSIYWATTTIVTVGYGDITPQNWIEIVFTIIMMFLSSCVYAYSLNSIGIILKNIQDTKYQYKKMLLRINDYMDKNNVEVELQLRARNFIKHHLFQNENLESQEEINNIMEKLPEDLRNQITKSIQLKILNQITFLKDLFSTQAVTDISRFLETQYLASNDIVFQQNEYTDSSLYFVQSGSIALFEEKSNKTLATLNKGDKFGEFSFFTGLYPKCSAKCLNDAVLYKIQRDKFLQIIQYYQKDFQRFHNIKDQILLNSDYSKCISSCQNCRLFTHQIIDCPLFYYKPNLEQRLKAAAFQENQNLRVFQKRSFHKSNCRKLYKNIELSIKAFQEENESKVQISDYLSGYLYKTTYEEKDKYTSDEPKSRIVISEQDHVQPTHFVSSNQVQQKRHQTQFRPSIVAYMPKQRMSVLQQELKSQNQLLNNSFNSSSFNKLQSDLLLVSTHQTSMHIDQMMNFKDYMPSNNISAIIIQIEKTPKGSSKRRKRELEYLNKYTFFHYVKTMIIKIRRFQRKTVQQW</sequence>
<keyword evidence="1" id="KW-0472">Membrane</keyword>
<dbReference type="OrthoDB" id="421226at2759"/>
<name>A0DV98_PARTE</name>
<feature type="transmembrane region" description="Helical" evidence="1">
    <location>
        <begin position="375"/>
        <end position="394"/>
    </location>
</feature>
<dbReference type="InterPro" id="IPR013099">
    <property type="entry name" value="K_chnl_dom"/>
</dbReference>
<keyword evidence="1" id="KW-1133">Transmembrane helix</keyword>
<dbReference type="GeneID" id="5040147"/>
<dbReference type="Pfam" id="PF00027">
    <property type="entry name" value="cNMP_binding"/>
    <property type="match status" value="1"/>
</dbReference>
<dbReference type="eggNOG" id="KOG0501">
    <property type="taxonomic scope" value="Eukaryota"/>
</dbReference>
<dbReference type="InterPro" id="IPR051413">
    <property type="entry name" value="K/Na_HCN_channel"/>
</dbReference>
<evidence type="ECO:0000313" key="3">
    <source>
        <dbReference type="EMBL" id="CAK86965.1"/>
    </source>
</evidence>
<dbReference type="Gene3D" id="2.60.120.10">
    <property type="entry name" value="Jelly Rolls"/>
    <property type="match status" value="1"/>
</dbReference>
<dbReference type="PANTHER" id="PTHR45689">
    <property type="entry name" value="I[[H]] CHANNEL, ISOFORM E"/>
    <property type="match status" value="1"/>
</dbReference>
<dbReference type="STRING" id="5888.A0DV98"/>
<dbReference type="Gene3D" id="1.10.287.630">
    <property type="entry name" value="Helix hairpin bin"/>
    <property type="match status" value="1"/>
</dbReference>
<dbReference type="GO" id="GO:0005249">
    <property type="term" value="F:voltage-gated potassium channel activity"/>
    <property type="evidence" value="ECO:0000318"/>
    <property type="project" value="GO_Central"/>
</dbReference>
<protein>
    <recommendedName>
        <fullName evidence="2">Cyclic nucleotide-binding domain-containing protein</fullName>
    </recommendedName>
</protein>
<dbReference type="RefSeq" id="XP_001454362.1">
    <property type="nucleotide sequence ID" value="XM_001454325.1"/>
</dbReference>
<dbReference type="CDD" id="cd00038">
    <property type="entry name" value="CAP_ED"/>
    <property type="match status" value="1"/>
</dbReference>
<dbReference type="Proteomes" id="UP000000600">
    <property type="component" value="Unassembled WGS sequence"/>
</dbReference>
<dbReference type="InterPro" id="IPR014710">
    <property type="entry name" value="RmlC-like_jellyroll"/>
</dbReference>
<dbReference type="Gene3D" id="1.10.287.70">
    <property type="match status" value="1"/>
</dbReference>
<feature type="transmembrane region" description="Helical" evidence="1">
    <location>
        <begin position="198"/>
        <end position="216"/>
    </location>
</feature>
<dbReference type="GO" id="GO:0035725">
    <property type="term" value="P:sodium ion transmembrane transport"/>
    <property type="evidence" value="ECO:0000318"/>
    <property type="project" value="GO_Central"/>
</dbReference>
<dbReference type="OMA" id="IWIAIFN"/>
<dbReference type="GO" id="GO:0003254">
    <property type="term" value="P:regulation of membrane depolarization"/>
    <property type="evidence" value="ECO:0000318"/>
    <property type="project" value="GO_Central"/>
</dbReference>
<dbReference type="InParanoid" id="A0DV98"/>
<keyword evidence="4" id="KW-1185">Reference proteome</keyword>
<dbReference type="SMART" id="SM00100">
    <property type="entry name" value="cNMP"/>
    <property type="match status" value="1"/>
</dbReference>
<organism evidence="3 4">
    <name type="scientific">Paramecium tetraurelia</name>
    <dbReference type="NCBI Taxonomy" id="5888"/>
    <lineage>
        <taxon>Eukaryota</taxon>
        <taxon>Sar</taxon>
        <taxon>Alveolata</taxon>
        <taxon>Ciliophora</taxon>
        <taxon>Intramacronucleata</taxon>
        <taxon>Oligohymenophorea</taxon>
        <taxon>Peniculida</taxon>
        <taxon>Parameciidae</taxon>
        <taxon>Paramecium</taxon>
    </lineage>
</organism>
<keyword evidence="1" id="KW-0812">Transmembrane</keyword>
<dbReference type="GO" id="GO:0098855">
    <property type="term" value="C:HCN channel complex"/>
    <property type="evidence" value="ECO:0000318"/>
    <property type="project" value="GO_Central"/>
</dbReference>
<dbReference type="KEGG" id="ptm:GSPATT00020629001"/>
<feature type="transmembrane region" description="Helical" evidence="1">
    <location>
        <begin position="167"/>
        <end position="186"/>
    </location>
</feature>
<dbReference type="GO" id="GO:0071805">
    <property type="term" value="P:potassium ion transmembrane transport"/>
    <property type="evidence" value="ECO:0000318"/>
    <property type="project" value="GO_Central"/>
</dbReference>
<dbReference type="PANTHER" id="PTHR45689:SF5">
    <property type="entry name" value="I[[H]] CHANNEL, ISOFORM E"/>
    <property type="match status" value="1"/>
</dbReference>
<reference evidence="3 4" key="1">
    <citation type="journal article" date="2006" name="Nature">
        <title>Global trends of whole-genome duplications revealed by the ciliate Paramecium tetraurelia.</title>
        <authorList>
            <consortium name="Genoscope"/>
            <person name="Aury J.-M."/>
            <person name="Jaillon O."/>
            <person name="Duret L."/>
            <person name="Noel B."/>
            <person name="Jubin C."/>
            <person name="Porcel B.M."/>
            <person name="Segurens B."/>
            <person name="Daubin V."/>
            <person name="Anthouard V."/>
            <person name="Aiach N."/>
            <person name="Arnaiz O."/>
            <person name="Billaut A."/>
            <person name="Beisson J."/>
            <person name="Blanc I."/>
            <person name="Bouhouche K."/>
            <person name="Camara F."/>
            <person name="Duharcourt S."/>
            <person name="Guigo R."/>
            <person name="Gogendeau D."/>
            <person name="Katinka M."/>
            <person name="Keller A.-M."/>
            <person name="Kissmehl R."/>
            <person name="Klotz C."/>
            <person name="Koll F."/>
            <person name="Le Moue A."/>
            <person name="Lepere C."/>
            <person name="Malinsky S."/>
            <person name="Nowacki M."/>
            <person name="Nowak J.K."/>
            <person name="Plattner H."/>
            <person name="Poulain J."/>
            <person name="Ruiz F."/>
            <person name="Serrano V."/>
            <person name="Zagulski M."/>
            <person name="Dessen P."/>
            <person name="Betermier M."/>
            <person name="Weissenbach J."/>
            <person name="Scarpelli C."/>
            <person name="Schachter V."/>
            <person name="Sperling L."/>
            <person name="Meyer E."/>
            <person name="Cohen J."/>
            <person name="Wincker P."/>
        </authorList>
    </citation>
    <scope>NUCLEOTIDE SEQUENCE [LARGE SCALE GENOMIC DNA]</scope>
    <source>
        <strain evidence="3 4">Stock d4-2</strain>
    </source>
</reference>
<accession>A0DV98</accession>
<evidence type="ECO:0000256" key="1">
    <source>
        <dbReference type="SAM" id="Phobius"/>
    </source>
</evidence>
<feature type="transmembrane region" description="Helical" evidence="1">
    <location>
        <begin position="301"/>
        <end position="324"/>
    </location>
</feature>
<gene>
    <name evidence="3" type="ORF">GSPATT00020629001</name>
</gene>
<dbReference type="SUPFAM" id="SSF51206">
    <property type="entry name" value="cAMP-binding domain-like"/>
    <property type="match status" value="1"/>
</dbReference>
<dbReference type="HOGENOM" id="CLU_007129_2_0_1"/>
<dbReference type="PROSITE" id="PS50042">
    <property type="entry name" value="CNMP_BINDING_3"/>
    <property type="match status" value="1"/>
</dbReference>
<dbReference type="InterPro" id="IPR000595">
    <property type="entry name" value="cNMP-bd_dom"/>
</dbReference>
<proteinExistence type="predicted"/>
<dbReference type="SUPFAM" id="SSF81324">
    <property type="entry name" value="Voltage-gated potassium channels"/>
    <property type="match status" value="1"/>
</dbReference>
<evidence type="ECO:0000259" key="2">
    <source>
        <dbReference type="PROSITE" id="PS50042"/>
    </source>
</evidence>